<feature type="binding site" evidence="11">
    <location>
        <begin position="209"/>
        <end position="212"/>
    </location>
    <ligand>
        <name>ATP</name>
        <dbReference type="ChEBI" id="CHEBI:30616"/>
    </ligand>
</feature>
<evidence type="ECO:0000259" key="12">
    <source>
        <dbReference type="Pfam" id="PF00294"/>
    </source>
</evidence>
<dbReference type="Gene3D" id="3.40.1190.20">
    <property type="match status" value="1"/>
</dbReference>
<proteinExistence type="inferred from homology"/>
<dbReference type="GO" id="GO:0005524">
    <property type="term" value="F:ATP binding"/>
    <property type="evidence" value="ECO:0007669"/>
    <property type="project" value="UniProtKB-UniRule"/>
</dbReference>
<comment type="catalytic activity">
    <reaction evidence="11">
        <text>D-glycero-beta-D-manno-heptose 7-phosphate + ATP = D-glycero-beta-D-manno-heptose 1,7-bisphosphate + ADP + H(+)</text>
        <dbReference type="Rhea" id="RHEA:27473"/>
        <dbReference type="ChEBI" id="CHEBI:15378"/>
        <dbReference type="ChEBI" id="CHEBI:30616"/>
        <dbReference type="ChEBI" id="CHEBI:60204"/>
        <dbReference type="ChEBI" id="CHEBI:60208"/>
        <dbReference type="ChEBI" id="CHEBI:456216"/>
        <dbReference type="EC" id="2.7.1.167"/>
    </reaction>
</comment>
<keyword evidence="3 11" id="KW-0808">Transferase</keyword>
<feature type="domain" description="Carbohydrate kinase PfkB" evidence="12">
    <location>
        <begin position="20"/>
        <end position="329"/>
    </location>
</feature>
<comment type="similarity">
    <text evidence="11">In the N-terminal section; belongs to the carbohydrate kinase PfkB family.</text>
</comment>
<evidence type="ECO:0000259" key="13">
    <source>
        <dbReference type="Pfam" id="PF01467"/>
    </source>
</evidence>
<dbReference type="HAMAP" id="MF_01603">
    <property type="entry name" value="HldE"/>
    <property type="match status" value="1"/>
</dbReference>
<evidence type="ECO:0000256" key="4">
    <source>
        <dbReference type="ARBA" id="ARBA00022695"/>
    </source>
</evidence>
<keyword evidence="8 11" id="KW-0511">Multifunctional enzyme</keyword>
<evidence type="ECO:0000256" key="1">
    <source>
        <dbReference type="ARBA" id="ARBA00002319"/>
    </source>
</evidence>
<evidence type="ECO:0000256" key="3">
    <source>
        <dbReference type="ARBA" id="ARBA00022679"/>
    </source>
</evidence>
<dbReference type="SUPFAM" id="SSF52374">
    <property type="entry name" value="Nucleotidylyl transferase"/>
    <property type="match status" value="1"/>
</dbReference>
<dbReference type="GO" id="GO:0033786">
    <property type="term" value="F:heptose-1-phosphate adenylyltransferase activity"/>
    <property type="evidence" value="ECO:0007669"/>
    <property type="project" value="UniProtKB-UniRule"/>
</dbReference>
<name>A0A967C288_9PROT</name>
<accession>A0A967C288</accession>
<dbReference type="PANTHER" id="PTHR46969:SF1">
    <property type="entry name" value="BIFUNCTIONAL PROTEIN HLDE"/>
    <property type="match status" value="1"/>
</dbReference>
<keyword evidence="15" id="KW-1185">Reference proteome</keyword>
<dbReference type="PANTHER" id="PTHR46969">
    <property type="entry name" value="BIFUNCTIONAL PROTEIN HLDE"/>
    <property type="match status" value="1"/>
</dbReference>
<dbReference type="RefSeq" id="WP_167222292.1">
    <property type="nucleotide sequence ID" value="NZ_JAAQPH010000003.1"/>
</dbReference>
<evidence type="ECO:0000313" key="14">
    <source>
        <dbReference type="EMBL" id="NIA68093.1"/>
    </source>
</evidence>
<feature type="active site" evidence="11">
    <location>
        <position position="288"/>
    </location>
</feature>
<comment type="catalytic activity">
    <reaction evidence="10 11">
        <text>D-glycero-beta-D-manno-heptose 1-phosphate + ATP + H(+) = ADP-D-glycero-beta-D-manno-heptose + diphosphate</text>
        <dbReference type="Rhea" id="RHEA:27465"/>
        <dbReference type="ChEBI" id="CHEBI:15378"/>
        <dbReference type="ChEBI" id="CHEBI:30616"/>
        <dbReference type="ChEBI" id="CHEBI:33019"/>
        <dbReference type="ChEBI" id="CHEBI:59967"/>
        <dbReference type="ChEBI" id="CHEBI:61593"/>
        <dbReference type="EC" id="2.7.7.70"/>
    </reaction>
</comment>
<dbReference type="NCBIfam" id="TIGR02198">
    <property type="entry name" value="rfaE_dom_I"/>
    <property type="match status" value="1"/>
</dbReference>
<feature type="region of interest" description="Cytidylyltransferase" evidence="11">
    <location>
        <begin position="370"/>
        <end position="502"/>
    </location>
</feature>
<dbReference type="NCBIfam" id="TIGR02199">
    <property type="entry name" value="rfaE_dom_II"/>
    <property type="match status" value="1"/>
</dbReference>
<evidence type="ECO:0000256" key="6">
    <source>
        <dbReference type="ARBA" id="ARBA00022777"/>
    </source>
</evidence>
<dbReference type="EMBL" id="JAAQPH010000003">
    <property type="protein sequence ID" value="NIA68093.1"/>
    <property type="molecule type" value="Genomic_DNA"/>
</dbReference>
<comment type="function">
    <text evidence="2 11">Catalyzes the ADP transfer from ATP to D-glycero-beta-D-manno-heptose 1-phosphate, yielding ADP-D-glycero-beta-D-manno-heptose.</text>
</comment>
<dbReference type="SUPFAM" id="SSF53613">
    <property type="entry name" value="Ribokinase-like"/>
    <property type="match status" value="1"/>
</dbReference>
<dbReference type="EC" id="2.7.7.70" evidence="11"/>
<dbReference type="GO" id="GO:0005829">
    <property type="term" value="C:cytosol"/>
    <property type="evidence" value="ECO:0007669"/>
    <property type="project" value="TreeGrafter"/>
</dbReference>
<dbReference type="InterPro" id="IPR004821">
    <property type="entry name" value="Cyt_trans-like"/>
</dbReference>
<dbReference type="Pfam" id="PF01467">
    <property type="entry name" value="CTP_transf_like"/>
    <property type="match status" value="1"/>
</dbReference>
<reference evidence="14" key="1">
    <citation type="submission" date="2020-03" db="EMBL/GenBank/DDBJ databases">
        <title>Genome of Pelagibius litoralis DSM 21314T.</title>
        <authorList>
            <person name="Wang G."/>
        </authorList>
    </citation>
    <scope>NUCLEOTIDE SEQUENCE</scope>
    <source>
        <strain evidence="14">DSM 21314</strain>
    </source>
</reference>
<comment type="subunit">
    <text evidence="11">Homodimer.</text>
</comment>
<dbReference type="Pfam" id="PF00294">
    <property type="entry name" value="PfkB"/>
    <property type="match status" value="1"/>
</dbReference>
<comment type="function">
    <text evidence="1 11">Catalyzes the phosphorylation of D-glycero-D-manno-heptose 7-phosphate at the C-1 position to selectively form D-glycero-beta-D-manno-heptose-1,7-bisphosphate.</text>
</comment>
<evidence type="ECO:0000313" key="15">
    <source>
        <dbReference type="Proteomes" id="UP000761264"/>
    </source>
</evidence>
<evidence type="ECO:0000256" key="9">
    <source>
        <dbReference type="ARBA" id="ARBA00023277"/>
    </source>
</evidence>
<keyword evidence="7 11" id="KW-0067">ATP-binding</keyword>
<dbReference type="EC" id="2.7.1.167" evidence="11"/>
<dbReference type="InterPro" id="IPR014729">
    <property type="entry name" value="Rossmann-like_a/b/a_fold"/>
</dbReference>
<keyword evidence="9 11" id="KW-0119">Carbohydrate metabolism</keyword>
<dbReference type="InterPro" id="IPR011914">
    <property type="entry name" value="RfaE_dom_II"/>
</dbReference>
<dbReference type="GO" id="GO:0033785">
    <property type="term" value="F:heptose 7-phosphate kinase activity"/>
    <property type="evidence" value="ECO:0007669"/>
    <property type="project" value="UniProtKB-UniRule"/>
</dbReference>
<organism evidence="14 15">
    <name type="scientific">Pelagibius litoralis</name>
    <dbReference type="NCBI Taxonomy" id="374515"/>
    <lineage>
        <taxon>Bacteria</taxon>
        <taxon>Pseudomonadati</taxon>
        <taxon>Pseudomonadota</taxon>
        <taxon>Alphaproteobacteria</taxon>
        <taxon>Rhodospirillales</taxon>
        <taxon>Rhodovibrionaceae</taxon>
        <taxon>Pelagibius</taxon>
    </lineage>
</organism>
<evidence type="ECO:0000256" key="2">
    <source>
        <dbReference type="ARBA" id="ARBA00003753"/>
    </source>
</evidence>
<dbReference type="InterPro" id="IPR029056">
    <property type="entry name" value="Ribokinase-like"/>
</dbReference>
<dbReference type="AlphaFoldDB" id="A0A967C288"/>
<dbReference type="Proteomes" id="UP000761264">
    <property type="component" value="Unassembled WGS sequence"/>
</dbReference>
<dbReference type="InterPro" id="IPR011611">
    <property type="entry name" value="PfkB_dom"/>
</dbReference>
<evidence type="ECO:0000256" key="5">
    <source>
        <dbReference type="ARBA" id="ARBA00022741"/>
    </source>
</evidence>
<keyword evidence="5 11" id="KW-0547">Nucleotide-binding</keyword>
<evidence type="ECO:0000256" key="8">
    <source>
        <dbReference type="ARBA" id="ARBA00023268"/>
    </source>
</evidence>
<sequence>MKEETDLTALIGRLKAVPVLVLGDIMLDRFVYGSVERISPEAPIPVMRIEREAAMLGGAGNVLRNLAALGARPLGVGVIGKDAAGEEVAALAGRCLAPVDGTIELLPLAGRPTTIKERFAAGGQQLLRADREASGVLDGDGEAAVIAAALSALDEAAAVVLSDYGKGLLTPAVVKAVIDAARRRGCALVVDPKGRDFSRYRGASWVTPNRRELQDASGLAGREDDDVVAACRKIMNDCGIDAVLATRSEQGMTLVGSGVGSGQPAAATPVHHLKARAREVYDVSGAGDTVVAVFAAALAAGLQPVQAAGLANTSAAIVVGKLGTAVAQPHEITQALHASDLMAAESKIVDLDTLLERAARWRQAGLRIGFTNGCFDLLHPGHVSLLHQAEAACDRLVVGLNSDASVRRLKGESRPIQSEAARAAVLASLASVSRVVVFSEDTPMAVIEALRPDVLVKGADYSVDQVVGADVVQGYGGRVVLADLSPGHSTTATIERLERSRS</sequence>
<comment type="caution">
    <text evidence="14">The sequence shown here is derived from an EMBL/GenBank/DDBJ whole genome shotgun (WGS) entry which is preliminary data.</text>
</comment>
<feature type="region of interest" description="Ribokinase" evidence="11">
    <location>
        <begin position="1"/>
        <end position="342"/>
    </location>
</feature>
<keyword evidence="6 11" id="KW-0418">Kinase</keyword>
<evidence type="ECO:0000256" key="10">
    <source>
        <dbReference type="ARBA" id="ARBA00047428"/>
    </source>
</evidence>
<evidence type="ECO:0000256" key="7">
    <source>
        <dbReference type="ARBA" id="ARBA00022840"/>
    </source>
</evidence>
<comment type="similarity">
    <text evidence="11">In the C-terminal section; belongs to the cytidylyltransferase family.</text>
</comment>
<dbReference type="InterPro" id="IPR023030">
    <property type="entry name" value="Bifunc_HldE"/>
</dbReference>
<evidence type="ECO:0000256" key="11">
    <source>
        <dbReference type="HAMAP-Rule" id="MF_01603"/>
    </source>
</evidence>
<comment type="pathway">
    <text evidence="11">Nucleotide-sugar biosynthesis; ADP-L-glycero-beta-D-manno-heptose biosynthesis; ADP-L-glycero-beta-D-manno-heptose from D-glycero-beta-D-manno-heptose 7-phosphate: step 3/4.</text>
</comment>
<gene>
    <name evidence="14" type="primary">rfaE1</name>
    <name evidence="11" type="synonym">hldE</name>
    <name evidence="14" type="ORF">HBA54_05770</name>
</gene>
<dbReference type="CDD" id="cd01172">
    <property type="entry name" value="RfaE_like"/>
    <property type="match status" value="1"/>
</dbReference>
<dbReference type="GO" id="GO:0016773">
    <property type="term" value="F:phosphotransferase activity, alcohol group as acceptor"/>
    <property type="evidence" value="ECO:0007669"/>
    <property type="project" value="InterPro"/>
</dbReference>
<comment type="pathway">
    <text evidence="11">Nucleotide-sugar biosynthesis; ADP-L-glycero-beta-D-manno-heptose biosynthesis; ADP-L-glycero-beta-D-manno-heptose from D-glycero-beta-D-manno-heptose 7-phosphate: step 1/4.</text>
</comment>
<dbReference type="Gene3D" id="3.40.50.620">
    <property type="entry name" value="HUPs"/>
    <property type="match status" value="1"/>
</dbReference>
<dbReference type="NCBIfam" id="TIGR00125">
    <property type="entry name" value="cyt_tran_rel"/>
    <property type="match status" value="1"/>
</dbReference>
<keyword evidence="4 11" id="KW-0548">Nucleotidyltransferase</keyword>
<protein>
    <recommendedName>
        <fullName evidence="11">Bifunctional protein HldE</fullName>
    </recommendedName>
    <domain>
        <recommendedName>
            <fullName evidence="11">D-beta-D-heptose 7-phosphate kinase</fullName>
            <ecNumber evidence="11">2.7.1.167</ecNumber>
        </recommendedName>
        <alternativeName>
            <fullName evidence="11">D-beta-D-heptose 7-phosphotransferase</fullName>
        </alternativeName>
        <alternativeName>
            <fullName evidence="11">D-glycero-beta-D-manno-heptose-7-phosphate kinase</fullName>
        </alternativeName>
    </domain>
    <domain>
        <recommendedName>
            <fullName evidence="11">D-beta-D-heptose 1-phosphate adenylyltransferase</fullName>
            <ecNumber evidence="11">2.7.7.70</ecNumber>
        </recommendedName>
        <alternativeName>
            <fullName evidence="11">D-glycero-beta-D-manno-heptose 1-phosphate adenylyltransferase</fullName>
        </alternativeName>
    </domain>
</protein>
<feature type="domain" description="Cytidyltransferase-like" evidence="13">
    <location>
        <begin position="370"/>
        <end position="464"/>
    </location>
</feature>
<dbReference type="InterPro" id="IPR011913">
    <property type="entry name" value="RfaE_dom_I"/>
</dbReference>